<name>A0A8S9N3T8_BRACR</name>
<proteinExistence type="predicted"/>
<dbReference type="Proteomes" id="UP000712600">
    <property type="component" value="Unassembled WGS sequence"/>
</dbReference>
<comment type="caution">
    <text evidence="1">The sequence shown here is derived from an EMBL/GenBank/DDBJ whole genome shotgun (WGS) entry which is preliminary data.</text>
</comment>
<accession>A0A8S9N3T8</accession>
<dbReference type="AlphaFoldDB" id="A0A8S9N3T8"/>
<protein>
    <submittedName>
        <fullName evidence="1">Uncharacterized protein</fullName>
    </submittedName>
</protein>
<reference evidence="1" key="1">
    <citation type="submission" date="2019-12" db="EMBL/GenBank/DDBJ databases">
        <title>Genome sequencing and annotation of Brassica cretica.</title>
        <authorList>
            <person name="Studholme D.J."/>
            <person name="Sarris P."/>
        </authorList>
    </citation>
    <scope>NUCLEOTIDE SEQUENCE</scope>
    <source>
        <strain evidence="1">PFS-109/04</strain>
        <tissue evidence="1">Leaf</tissue>
    </source>
</reference>
<gene>
    <name evidence="1" type="ORF">F2Q69_00043006</name>
</gene>
<evidence type="ECO:0000313" key="2">
    <source>
        <dbReference type="Proteomes" id="UP000712600"/>
    </source>
</evidence>
<sequence>MCIYKDPNYCLILTARALAIEMAISRSFHLCTGDLLTTDAILLVHPQGRLSYTSCSSRSNLSPWKIFSWRLSQASMA</sequence>
<evidence type="ECO:0000313" key="1">
    <source>
        <dbReference type="EMBL" id="KAF3499594.1"/>
    </source>
</evidence>
<organism evidence="1 2">
    <name type="scientific">Brassica cretica</name>
    <name type="common">Mustard</name>
    <dbReference type="NCBI Taxonomy" id="69181"/>
    <lineage>
        <taxon>Eukaryota</taxon>
        <taxon>Viridiplantae</taxon>
        <taxon>Streptophyta</taxon>
        <taxon>Embryophyta</taxon>
        <taxon>Tracheophyta</taxon>
        <taxon>Spermatophyta</taxon>
        <taxon>Magnoliopsida</taxon>
        <taxon>eudicotyledons</taxon>
        <taxon>Gunneridae</taxon>
        <taxon>Pentapetalae</taxon>
        <taxon>rosids</taxon>
        <taxon>malvids</taxon>
        <taxon>Brassicales</taxon>
        <taxon>Brassicaceae</taxon>
        <taxon>Brassiceae</taxon>
        <taxon>Brassica</taxon>
    </lineage>
</organism>
<dbReference type="EMBL" id="QGKX02001621">
    <property type="protein sequence ID" value="KAF3499594.1"/>
    <property type="molecule type" value="Genomic_DNA"/>
</dbReference>